<name>A0A1E7JW67_9ACTN</name>
<protein>
    <submittedName>
        <fullName evidence="2">Uncharacterized protein</fullName>
    </submittedName>
</protein>
<proteinExistence type="predicted"/>
<evidence type="ECO:0000313" key="2">
    <source>
        <dbReference type="EMBL" id="OEU95735.1"/>
    </source>
</evidence>
<dbReference type="AlphaFoldDB" id="A0A1E7JW67"/>
<feature type="region of interest" description="Disordered" evidence="1">
    <location>
        <begin position="1"/>
        <end position="32"/>
    </location>
</feature>
<comment type="caution">
    <text evidence="2">The sequence shown here is derived from an EMBL/GenBank/DDBJ whole genome shotgun (WGS) entry which is preliminary data.</text>
</comment>
<dbReference type="OrthoDB" id="5195018at2"/>
<dbReference type="InterPro" id="IPR053842">
    <property type="entry name" value="NikA-like"/>
</dbReference>
<feature type="compositionally biased region" description="Basic residues" evidence="1">
    <location>
        <begin position="15"/>
        <end position="32"/>
    </location>
</feature>
<organism evidence="2 3">
    <name type="scientific">Streptomyces oceani</name>
    <dbReference type="NCBI Taxonomy" id="1075402"/>
    <lineage>
        <taxon>Bacteria</taxon>
        <taxon>Bacillati</taxon>
        <taxon>Actinomycetota</taxon>
        <taxon>Actinomycetes</taxon>
        <taxon>Kitasatosporales</taxon>
        <taxon>Streptomycetaceae</taxon>
        <taxon>Streptomyces</taxon>
    </lineage>
</organism>
<keyword evidence="3" id="KW-1185">Reference proteome</keyword>
<evidence type="ECO:0000256" key="1">
    <source>
        <dbReference type="SAM" id="MobiDB-lite"/>
    </source>
</evidence>
<dbReference type="Proteomes" id="UP000176101">
    <property type="component" value="Unassembled WGS sequence"/>
</dbReference>
<sequence length="147" mass="15478">MAAAADSPQPGASGRRAKGTARLRDRTRRPAHSVRLNEREHALITAAAQSAGMSVAGFLAHAALVAARDRSRTAAAVATEREVLTELFALRRQLGRAGSNLNQAARVLNFGGDAADIKAVLDDVHSAVDKVQQVTDRMTTPGEGRST</sequence>
<gene>
    <name evidence="2" type="ORF">AN216_23095</name>
</gene>
<evidence type="ECO:0000313" key="3">
    <source>
        <dbReference type="Proteomes" id="UP000176101"/>
    </source>
</evidence>
<accession>A0A1E7JW67</accession>
<reference evidence="2 3" key="1">
    <citation type="journal article" date="2016" name="Front. Microbiol.">
        <title>Comparative Genomics Analysis of Streptomyces Species Reveals Their Adaptation to the Marine Environment and Their Diversity at the Genomic Level.</title>
        <authorList>
            <person name="Tian X."/>
            <person name="Zhang Z."/>
            <person name="Yang T."/>
            <person name="Chen M."/>
            <person name="Li J."/>
            <person name="Chen F."/>
            <person name="Yang J."/>
            <person name="Li W."/>
            <person name="Zhang B."/>
            <person name="Zhang Z."/>
            <person name="Wu J."/>
            <person name="Zhang C."/>
            <person name="Long L."/>
            <person name="Xiao J."/>
        </authorList>
    </citation>
    <scope>NUCLEOTIDE SEQUENCE [LARGE SCALE GENOMIC DNA]</scope>
    <source>
        <strain evidence="2 3">SCSIO 02100</strain>
    </source>
</reference>
<dbReference type="EMBL" id="LJGU01000150">
    <property type="protein sequence ID" value="OEU95735.1"/>
    <property type="molecule type" value="Genomic_DNA"/>
</dbReference>
<dbReference type="Pfam" id="PF21983">
    <property type="entry name" value="NikA-like"/>
    <property type="match status" value="1"/>
</dbReference>